<name>A0A4C1YX80_EUMVA</name>
<dbReference type="EMBL" id="BGZK01001396">
    <property type="protein sequence ID" value="GBP79007.1"/>
    <property type="molecule type" value="Genomic_DNA"/>
</dbReference>
<organism evidence="2 3">
    <name type="scientific">Eumeta variegata</name>
    <name type="common">Bagworm moth</name>
    <name type="synonym">Eumeta japonica</name>
    <dbReference type="NCBI Taxonomy" id="151549"/>
    <lineage>
        <taxon>Eukaryota</taxon>
        <taxon>Metazoa</taxon>
        <taxon>Ecdysozoa</taxon>
        <taxon>Arthropoda</taxon>
        <taxon>Hexapoda</taxon>
        <taxon>Insecta</taxon>
        <taxon>Pterygota</taxon>
        <taxon>Neoptera</taxon>
        <taxon>Endopterygota</taxon>
        <taxon>Lepidoptera</taxon>
        <taxon>Glossata</taxon>
        <taxon>Ditrysia</taxon>
        <taxon>Tineoidea</taxon>
        <taxon>Psychidae</taxon>
        <taxon>Oiketicinae</taxon>
        <taxon>Eumeta</taxon>
    </lineage>
</organism>
<feature type="region of interest" description="Disordered" evidence="1">
    <location>
        <begin position="82"/>
        <end position="132"/>
    </location>
</feature>
<reference evidence="2 3" key="1">
    <citation type="journal article" date="2019" name="Commun. Biol.">
        <title>The bagworm genome reveals a unique fibroin gene that provides high tensile strength.</title>
        <authorList>
            <person name="Kono N."/>
            <person name="Nakamura H."/>
            <person name="Ohtoshi R."/>
            <person name="Tomita M."/>
            <person name="Numata K."/>
            <person name="Arakawa K."/>
        </authorList>
    </citation>
    <scope>NUCLEOTIDE SEQUENCE [LARGE SCALE GENOMIC DNA]</scope>
</reference>
<gene>
    <name evidence="2" type="ORF">EVAR_63009_1</name>
</gene>
<dbReference type="AlphaFoldDB" id="A0A4C1YX80"/>
<evidence type="ECO:0000313" key="2">
    <source>
        <dbReference type="EMBL" id="GBP79007.1"/>
    </source>
</evidence>
<protein>
    <submittedName>
        <fullName evidence="2">Uncharacterized protein</fullName>
    </submittedName>
</protein>
<sequence>MTSDIGISTFEGRVNKGRLSATFHLENAHFHNVRHIYSLYAAPKPSCASANYISPISKTHQTSRQRSKISHIKYFTKEIARSERSHNRANSHAAAAFGELSERKGIDGNSPIRKKIGPRRDNSSRGGLDESPTTVYSLEIDLRYTQ</sequence>
<accession>A0A4C1YX80</accession>
<proteinExistence type="predicted"/>
<evidence type="ECO:0000256" key="1">
    <source>
        <dbReference type="SAM" id="MobiDB-lite"/>
    </source>
</evidence>
<keyword evidence="3" id="KW-1185">Reference proteome</keyword>
<evidence type="ECO:0000313" key="3">
    <source>
        <dbReference type="Proteomes" id="UP000299102"/>
    </source>
</evidence>
<dbReference type="Proteomes" id="UP000299102">
    <property type="component" value="Unassembled WGS sequence"/>
</dbReference>
<comment type="caution">
    <text evidence="2">The sequence shown here is derived from an EMBL/GenBank/DDBJ whole genome shotgun (WGS) entry which is preliminary data.</text>
</comment>